<reference evidence="6" key="1">
    <citation type="submission" date="2025-08" db="UniProtKB">
        <authorList>
            <consortium name="RefSeq"/>
        </authorList>
    </citation>
    <scope>IDENTIFICATION</scope>
    <source>
        <strain evidence="6">11010-0011.00</strain>
        <tissue evidence="6">Whole body</tissue>
    </source>
</reference>
<dbReference type="HAMAP" id="MF_00796">
    <property type="entry name" value="NTPase_1"/>
    <property type="match status" value="1"/>
</dbReference>
<dbReference type="SMART" id="SM00382">
    <property type="entry name" value="AAA"/>
    <property type="match status" value="1"/>
</dbReference>
<evidence type="ECO:0000259" key="4">
    <source>
        <dbReference type="SMART" id="SM00382"/>
    </source>
</evidence>
<dbReference type="Gene3D" id="3.40.50.300">
    <property type="entry name" value="P-loop containing nucleotide triphosphate hydrolases"/>
    <property type="match status" value="1"/>
</dbReference>
<evidence type="ECO:0000256" key="1">
    <source>
        <dbReference type="ARBA" id="ARBA00022741"/>
    </source>
</evidence>
<keyword evidence="1" id="KW-0547">Nucleotide-binding</keyword>
<dbReference type="OrthoDB" id="446244at2759"/>
<evidence type="ECO:0000313" key="6">
    <source>
        <dbReference type="RefSeq" id="XP_030372555.1"/>
    </source>
</evidence>
<accession>A0A6J2TB17</accession>
<dbReference type="InterPro" id="IPR004948">
    <property type="entry name" value="Nuc-triphosphatase_THEP1"/>
</dbReference>
<gene>
    <name evidence="6" type="primary">LOC115622678</name>
</gene>
<dbReference type="InterPro" id="IPR027417">
    <property type="entry name" value="P-loop_NTPase"/>
</dbReference>
<dbReference type="SUPFAM" id="SSF52540">
    <property type="entry name" value="P-loop containing nucleoside triphosphate hydrolases"/>
    <property type="match status" value="1"/>
</dbReference>
<dbReference type="CDD" id="cd19482">
    <property type="entry name" value="RecA-like_Thep1"/>
    <property type="match status" value="1"/>
</dbReference>
<keyword evidence="5" id="KW-1185">Reference proteome</keyword>
<dbReference type="GeneID" id="115622678"/>
<sequence length="189" mass="21077">MKPSRFLVTGPPGVGKTTLVRKVCGELKGHGQFQGFYTEEVRPEGGGDRLGFDVVTLDGARGTLARTTRPRNDNKQHPKVGKYVVWVQDFEAIALPMMKIGTSTPQLVVIDEIGKMELFSEAFEQSIQAVLQCDRPILATIPQTRQPIPLIERIKNGPGCTIYTVTRENRNRLVQEITKNILQANYLSK</sequence>
<dbReference type="InterPro" id="IPR003593">
    <property type="entry name" value="AAA+_ATPase"/>
</dbReference>
<dbReference type="RefSeq" id="XP_030372555.1">
    <property type="nucleotide sequence ID" value="XM_030516695.1"/>
</dbReference>
<dbReference type="AlphaFoldDB" id="A0A6J2TB17"/>
<keyword evidence="3" id="KW-0067">ATP-binding</keyword>
<protein>
    <submittedName>
        <fullName evidence="6">Cancer-related nucleoside-triphosphatase homolog</fullName>
    </submittedName>
</protein>
<dbReference type="GO" id="GO:0017111">
    <property type="term" value="F:ribonucleoside triphosphate phosphatase activity"/>
    <property type="evidence" value="ECO:0007669"/>
    <property type="project" value="InterPro"/>
</dbReference>
<evidence type="ECO:0000313" key="5">
    <source>
        <dbReference type="Proteomes" id="UP000504634"/>
    </source>
</evidence>
<dbReference type="PANTHER" id="PTHR43146">
    <property type="entry name" value="CANCER-RELATED NUCLEOSIDE-TRIPHOSPHATASE"/>
    <property type="match status" value="1"/>
</dbReference>
<dbReference type="GO" id="GO:0005524">
    <property type="term" value="F:ATP binding"/>
    <property type="evidence" value="ECO:0007669"/>
    <property type="project" value="UniProtKB-KW"/>
</dbReference>
<dbReference type="Pfam" id="PF03266">
    <property type="entry name" value="NTPase_1"/>
    <property type="match status" value="1"/>
</dbReference>
<name>A0A6J2TB17_DROLE</name>
<evidence type="ECO:0000256" key="3">
    <source>
        <dbReference type="ARBA" id="ARBA00022840"/>
    </source>
</evidence>
<organism evidence="5 6">
    <name type="scientific">Drosophila lebanonensis</name>
    <name type="common">Fruit fly</name>
    <name type="synonym">Scaptodrosophila lebanonensis</name>
    <dbReference type="NCBI Taxonomy" id="7225"/>
    <lineage>
        <taxon>Eukaryota</taxon>
        <taxon>Metazoa</taxon>
        <taxon>Ecdysozoa</taxon>
        <taxon>Arthropoda</taxon>
        <taxon>Hexapoda</taxon>
        <taxon>Insecta</taxon>
        <taxon>Pterygota</taxon>
        <taxon>Neoptera</taxon>
        <taxon>Endopterygota</taxon>
        <taxon>Diptera</taxon>
        <taxon>Brachycera</taxon>
        <taxon>Muscomorpha</taxon>
        <taxon>Ephydroidea</taxon>
        <taxon>Drosophilidae</taxon>
        <taxon>Scaptodrosophila</taxon>
    </lineage>
</organism>
<evidence type="ECO:0000256" key="2">
    <source>
        <dbReference type="ARBA" id="ARBA00022801"/>
    </source>
</evidence>
<dbReference type="NCBIfam" id="NF010248">
    <property type="entry name" value="PRK13695.1"/>
    <property type="match status" value="1"/>
</dbReference>
<keyword evidence="2" id="KW-0378">Hydrolase</keyword>
<proteinExistence type="inferred from homology"/>
<dbReference type="PANTHER" id="PTHR43146:SF1">
    <property type="entry name" value="CANCER-RELATED NUCLEOSIDE-TRIPHOSPHATASE"/>
    <property type="match status" value="1"/>
</dbReference>
<feature type="domain" description="AAA+ ATPase" evidence="4">
    <location>
        <begin position="2"/>
        <end position="152"/>
    </location>
</feature>
<dbReference type="Proteomes" id="UP000504634">
    <property type="component" value="Unplaced"/>
</dbReference>